<dbReference type="EMBL" id="JADGJH010000220">
    <property type="protein sequence ID" value="KAJ3133395.1"/>
    <property type="molecule type" value="Genomic_DNA"/>
</dbReference>
<dbReference type="Pfam" id="PF00696">
    <property type="entry name" value="AA_kinase"/>
    <property type="match status" value="1"/>
</dbReference>
<dbReference type="CDD" id="cd24149">
    <property type="entry name" value="AGPR_N_ARG5_6_like"/>
    <property type="match status" value="1"/>
</dbReference>
<keyword evidence="15 17" id="KW-0496">Mitochondrion</keyword>
<dbReference type="SMART" id="SM00859">
    <property type="entry name" value="Semialdhyde_dh"/>
    <property type="match status" value="1"/>
</dbReference>
<evidence type="ECO:0000313" key="20">
    <source>
        <dbReference type="EMBL" id="KAJ3133395.1"/>
    </source>
</evidence>
<organism evidence="20 21">
    <name type="scientific">Physocladia obscura</name>
    <dbReference type="NCBI Taxonomy" id="109957"/>
    <lineage>
        <taxon>Eukaryota</taxon>
        <taxon>Fungi</taxon>
        <taxon>Fungi incertae sedis</taxon>
        <taxon>Chytridiomycota</taxon>
        <taxon>Chytridiomycota incertae sedis</taxon>
        <taxon>Chytridiomycetes</taxon>
        <taxon>Chytridiales</taxon>
        <taxon>Chytriomycetaceae</taxon>
        <taxon>Physocladia</taxon>
    </lineage>
</organism>
<dbReference type="GO" id="GO:0003991">
    <property type="term" value="F:acetylglutamate kinase activity"/>
    <property type="evidence" value="ECO:0007669"/>
    <property type="project" value="InterPro"/>
</dbReference>
<dbReference type="InterPro" id="IPR036291">
    <property type="entry name" value="NAD(P)-bd_dom_sf"/>
</dbReference>
<name>A0AAD5T7C5_9FUNG</name>
<evidence type="ECO:0000256" key="10">
    <source>
        <dbReference type="ARBA" id="ARBA00022777"/>
    </source>
</evidence>
<dbReference type="FunFam" id="3.40.1160.10:FF:000011">
    <property type="entry name" value="N-acetyl-gamma-glutamyl-phosphate reductase, variant"/>
    <property type="match status" value="1"/>
</dbReference>
<dbReference type="InterPro" id="IPR006855">
    <property type="entry name" value="Vertebrate-like_GNAT_dom"/>
</dbReference>
<dbReference type="InterPro" id="IPR011241">
    <property type="entry name" value="NAGK/NAGSA"/>
</dbReference>
<dbReference type="PROSITE" id="PS51731">
    <property type="entry name" value="GNAT_NAGS"/>
    <property type="match status" value="1"/>
</dbReference>
<feature type="domain" description="N-acetyltransferase" evidence="19">
    <location>
        <begin position="381"/>
        <end position="538"/>
    </location>
</feature>
<dbReference type="SUPFAM" id="SSF53633">
    <property type="entry name" value="Carbamate kinase-like"/>
    <property type="match status" value="1"/>
</dbReference>
<dbReference type="Gene3D" id="3.40.1160.10">
    <property type="entry name" value="Acetylglutamate kinase-like"/>
    <property type="match status" value="1"/>
</dbReference>
<evidence type="ECO:0000256" key="5">
    <source>
        <dbReference type="ARBA" id="ARBA00007239"/>
    </source>
</evidence>
<comment type="similarity">
    <text evidence="4 17">In the N-terminal section; belongs to the acetylglutamate kinase family.</text>
</comment>
<dbReference type="GO" id="GO:0003942">
    <property type="term" value="F:N-acetyl-gamma-glutamyl-phosphate reductase activity"/>
    <property type="evidence" value="ECO:0007669"/>
    <property type="project" value="UniProtKB-UniRule"/>
</dbReference>
<accession>A0AAD5T7C5</accession>
<comment type="caution">
    <text evidence="20">The sequence shown here is derived from an EMBL/GenBank/DDBJ whole genome shotgun (WGS) entry which is preliminary data.</text>
</comment>
<dbReference type="InterPro" id="IPR001048">
    <property type="entry name" value="Asp/Glu/Uridylate_kinase"/>
</dbReference>
<keyword evidence="21" id="KW-1185">Reference proteome</keyword>
<evidence type="ECO:0000256" key="8">
    <source>
        <dbReference type="ARBA" id="ARBA00022679"/>
    </source>
</evidence>
<dbReference type="GO" id="GO:0051287">
    <property type="term" value="F:NAD binding"/>
    <property type="evidence" value="ECO:0007669"/>
    <property type="project" value="UniProtKB-UniRule"/>
</dbReference>
<keyword evidence="6 17" id="KW-0055">Arginine biosynthesis</keyword>
<keyword evidence="11 17" id="KW-0067">ATP-binding</keyword>
<comment type="similarity">
    <text evidence="5 17">In the C-terminal section; belongs to the NAGSA dehydrogenase family.</text>
</comment>
<evidence type="ECO:0000256" key="14">
    <source>
        <dbReference type="ARBA" id="ARBA00023002"/>
    </source>
</evidence>
<dbReference type="GO" id="GO:0006526">
    <property type="term" value="P:L-arginine biosynthetic process"/>
    <property type="evidence" value="ECO:0007669"/>
    <property type="project" value="UniProtKB-UniRule"/>
</dbReference>
<evidence type="ECO:0000256" key="9">
    <source>
        <dbReference type="ARBA" id="ARBA00022741"/>
    </source>
</evidence>
<dbReference type="Gene3D" id="3.40.50.720">
    <property type="entry name" value="NAD(P)-binding Rossmann-like Domain"/>
    <property type="match status" value="1"/>
</dbReference>
<dbReference type="NCBIfam" id="NF003387">
    <property type="entry name" value="PRK04531.1-2"/>
    <property type="match status" value="1"/>
</dbReference>
<evidence type="ECO:0000256" key="7">
    <source>
        <dbReference type="ARBA" id="ARBA00022605"/>
    </source>
</evidence>
<dbReference type="CDD" id="cd04252">
    <property type="entry name" value="AAK_NAGK-fArgBP"/>
    <property type="match status" value="1"/>
</dbReference>
<evidence type="ECO:0000256" key="2">
    <source>
        <dbReference type="ARBA" id="ARBA00004828"/>
    </source>
</evidence>
<gene>
    <name evidence="20" type="ORF">HK100_004474</name>
</gene>
<dbReference type="NCBIfam" id="TIGR00761">
    <property type="entry name" value="argB"/>
    <property type="match status" value="1"/>
</dbReference>
<dbReference type="Gene3D" id="3.40.630.30">
    <property type="match status" value="1"/>
</dbReference>
<comment type="pathway">
    <text evidence="3 17">Amino-acid biosynthesis; L-arginine biosynthesis; N(2)-acetyl-L-ornithine from L-glutamate: step 3/4.</text>
</comment>
<dbReference type="InterPro" id="IPR041734">
    <property type="entry name" value="NAGK-fArgBP"/>
</dbReference>
<evidence type="ECO:0000256" key="6">
    <source>
        <dbReference type="ARBA" id="ARBA00022571"/>
    </source>
</evidence>
<keyword evidence="16 17" id="KW-0511">Multifunctional enzyme</keyword>
<dbReference type="GO" id="GO:0005759">
    <property type="term" value="C:mitochondrial matrix"/>
    <property type="evidence" value="ECO:0007669"/>
    <property type="project" value="TreeGrafter"/>
</dbReference>
<evidence type="ECO:0000256" key="18">
    <source>
        <dbReference type="PROSITE-ProRule" id="PRU10010"/>
    </source>
</evidence>
<dbReference type="InterPro" id="IPR036393">
    <property type="entry name" value="AceGlu_kinase-like_sf"/>
</dbReference>
<evidence type="ECO:0000256" key="17">
    <source>
        <dbReference type="PIRNR" id="PIRNR036440"/>
    </source>
</evidence>
<evidence type="ECO:0000313" key="21">
    <source>
        <dbReference type="Proteomes" id="UP001211907"/>
    </source>
</evidence>
<keyword evidence="14 17" id="KW-0560">Oxidoreductase</keyword>
<evidence type="ECO:0000256" key="1">
    <source>
        <dbReference type="ARBA" id="ARBA00004173"/>
    </source>
</evidence>
<keyword evidence="12 17" id="KW-0521">NADP</keyword>
<sequence>MAGIWRLQTKAASTAGNRVRMFATMQMYGQTRSAVMRSVLCLAATTEQAQLKQPLQLRRGVASASVPASAPVPAVAATASTIAPRPYVEDVSEKETIVKLLYNIGSKKEVEQYLKSFSSVESHQFAVIKVGGAVLTDSLDALASSLTFLNRVGLYPIVVHGAGPQLNQLLEDAKIEPDYIDGIRITDERTLTIARRVFAEENLKLVEALEKLGTRARPINGGVFTAEYLDKDKYKLVGKITHVNKALIESSIRAGALPILTSLAETPDGQILNVNADIAAGELASVLEPLKIVFLNEKGGLFHGVTKKRIDVINLDEEYEDLMQESWVKYGTKLKIREIHDLLMRLPRSSSVSIISADHLHKELFTHSGAGTLIRRGHRIFKHGGPNLLANVDADKLRALLSKNDPAVLNGSSSVAGYLKSLEHNNAIIYGDTGYDIFASVLPPKDGSGEPYIVEKFVSTKEAALNNVTDNLWSVLTRDFKSLAWVVPKKDPSLSWYFERADGSYTGNDKVLFWSGVENLNIVQKLVDKLLPVAAASSGASVSSGAVPTGNRAFSTFTSRKAASAFGSFQKRGYATKSVHRIGIIGARGYTGQELIKLIDSHPNFELAYVSSRELAGKPVAEYTRSAVTYSNISPQALPQHSDVSAWVLALPNKICKPFVESLEASKSDAVVVDLSADYRFTDSWTYGLPELYGSRELVKKAKKISNPGCYATGSQIALAPLVKAGLVLPGLSGVTVFGVSGYSGAGTTPSPKNDINLLRDNLMPYALTGHIHEREISHQLSRFSPIEVAFIPHVGQFFRGITLTVSIPLSRSLTSADVHSFYTQAYADAPLVRVLGVGEIPEVRDIQGKHGVAVGGFAVGSDGKRAVVVATIDNLLKGAATQACQNLNLALGIDEYAGIPI</sequence>
<evidence type="ECO:0000256" key="3">
    <source>
        <dbReference type="ARBA" id="ARBA00004862"/>
    </source>
</evidence>
<dbReference type="SUPFAM" id="SSF55347">
    <property type="entry name" value="Glyceraldehyde-3-phosphate dehydrogenase-like, C-terminal domain"/>
    <property type="match status" value="1"/>
</dbReference>
<comment type="subcellular location">
    <subcellularLocation>
        <location evidence="1 17">Mitochondrion</location>
    </subcellularLocation>
</comment>
<evidence type="ECO:0000256" key="16">
    <source>
        <dbReference type="ARBA" id="ARBA00023268"/>
    </source>
</evidence>
<dbReference type="CDD" id="cd23936">
    <property type="entry name" value="AGPR_C_ARG5_6_like"/>
    <property type="match status" value="1"/>
</dbReference>
<protein>
    <recommendedName>
        <fullName evidence="19">N-acetyltransferase domain-containing protein</fullName>
    </recommendedName>
</protein>
<dbReference type="PROSITE" id="PS01224">
    <property type="entry name" value="ARGC"/>
    <property type="match status" value="1"/>
</dbReference>
<dbReference type="Pfam" id="PF04768">
    <property type="entry name" value="NAT"/>
    <property type="match status" value="1"/>
</dbReference>
<dbReference type="NCBIfam" id="TIGR01850">
    <property type="entry name" value="argC"/>
    <property type="match status" value="1"/>
</dbReference>
<evidence type="ECO:0000259" key="19">
    <source>
        <dbReference type="PROSITE" id="PS51731"/>
    </source>
</evidence>
<evidence type="ECO:0000256" key="13">
    <source>
        <dbReference type="ARBA" id="ARBA00022946"/>
    </source>
</evidence>
<evidence type="ECO:0000256" key="15">
    <source>
        <dbReference type="ARBA" id="ARBA00023128"/>
    </source>
</evidence>
<dbReference type="Pfam" id="PF22698">
    <property type="entry name" value="Semialdhyde_dhC_1"/>
    <property type="match status" value="1"/>
</dbReference>
<dbReference type="PANTHER" id="PTHR23342:SF0">
    <property type="entry name" value="N-ACETYLGLUTAMATE SYNTHASE, MITOCHONDRIAL"/>
    <property type="match status" value="1"/>
</dbReference>
<feature type="active site" evidence="18">
    <location>
        <position position="710"/>
    </location>
</feature>
<evidence type="ECO:0000256" key="11">
    <source>
        <dbReference type="ARBA" id="ARBA00022840"/>
    </source>
</evidence>
<dbReference type="Proteomes" id="UP001211907">
    <property type="component" value="Unassembled WGS sequence"/>
</dbReference>
<keyword evidence="7 17" id="KW-0028">Amino-acid biosynthesis</keyword>
<dbReference type="AlphaFoldDB" id="A0AAD5T7C5"/>
<keyword evidence="8 17" id="KW-0808">Transferase</keyword>
<dbReference type="InterPro" id="IPR058924">
    <property type="entry name" value="AGPR_dimerisation_dom"/>
</dbReference>
<keyword evidence="13" id="KW-0809">Transit peptide</keyword>
<dbReference type="HAMAP" id="MF_00150">
    <property type="entry name" value="ArgC_type1"/>
    <property type="match status" value="1"/>
</dbReference>
<dbReference type="GO" id="GO:0070401">
    <property type="term" value="F:NADP+ binding"/>
    <property type="evidence" value="ECO:0007669"/>
    <property type="project" value="InterPro"/>
</dbReference>
<dbReference type="GO" id="GO:0005524">
    <property type="term" value="F:ATP binding"/>
    <property type="evidence" value="ECO:0007669"/>
    <property type="project" value="UniProtKB-UniRule"/>
</dbReference>
<dbReference type="InterPro" id="IPR000706">
    <property type="entry name" value="AGPR_type-1"/>
</dbReference>
<keyword evidence="10 17" id="KW-0418">Kinase</keyword>
<dbReference type="PIRSF" id="PIRSF036440">
    <property type="entry name" value="ARG5-6"/>
    <property type="match status" value="1"/>
</dbReference>
<dbReference type="InterPro" id="IPR004662">
    <property type="entry name" value="AcgluKinase_fam"/>
</dbReference>
<dbReference type="InterPro" id="IPR000534">
    <property type="entry name" value="Semialdehyde_DH_NAD-bd"/>
</dbReference>
<dbReference type="Pfam" id="PF01118">
    <property type="entry name" value="Semialdhyde_dh"/>
    <property type="match status" value="1"/>
</dbReference>
<proteinExistence type="inferred from homology"/>
<comment type="pathway">
    <text evidence="2 17">Amino-acid biosynthesis; L-arginine biosynthesis; N(2)-acetyl-L-ornithine from L-glutamate: step 2/4.</text>
</comment>
<keyword evidence="9 17" id="KW-0547">Nucleotide-binding</keyword>
<dbReference type="InterPro" id="IPR023013">
    <property type="entry name" value="AGPR_AS"/>
</dbReference>
<dbReference type="Gene3D" id="3.30.360.10">
    <property type="entry name" value="Dihydrodipicolinate Reductase, domain 2"/>
    <property type="match status" value="1"/>
</dbReference>
<dbReference type="PANTHER" id="PTHR23342">
    <property type="entry name" value="N-ACETYLGLUTAMATE SYNTHASE"/>
    <property type="match status" value="1"/>
</dbReference>
<evidence type="ECO:0000256" key="4">
    <source>
        <dbReference type="ARBA" id="ARBA00006830"/>
    </source>
</evidence>
<dbReference type="SUPFAM" id="SSF51735">
    <property type="entry name" value="NAD(P)-binding Rossmann-fold domains"/>
    <property type="match status" value="1"/>
</dbReference>
<evidence type="ECO:0000256" key="12">
    <source>
        <dbReference type="ARBA" id="ARBA00022857"/>
    </source>
</evidence>
<reference evidence="20" key="1">
    <citation type="submission" date="2020-05" db="EMBL/GenBank/DDBJ databases">
        <title>Phylogenomic resolution of chytrid fungi.</title>
        <authorList>
            <person name="Stajich J.E."/>
            <person name="Amses K."/>
            <person name="Simmons R."/>
            <person name="Seto K."/>
            <person name="Myers J."/>
            <person name="Bonds A."/>
            <person name="Quandt C.A."/>
            <person name="Barry K."/>
            <person name="Liu P."/>
            <person name="Grigoriev I."/>
            <person name="Longcore J.E."/>
            <person name="James T.Y."/>
        </authorList>
    </citation>
    <scope>NUCLEOTIDE SEQUENCE</scope>
    <source>
        <strain evidence="20">JEL0513</strain>
    </source>
</reference>